<name>A0ABV1HQ58_9FIRM</name>
<dbReference type="RefSeq" id="WP_349229832.1">
    <property type="nucleotide sequence ID" value="NZ_JBBMFJ010000023.1"/>
</dbReference>
<proteinExistence type="predicted"/>
<keyword evidence="1" id="KW-0328">Glycosyltransferase</keyword>
<dbReference type="InterPro" id="IPR029044">
    <property type="entry name" value="Nucleotide-diphossugar_trans"/>
</dbReference>
<keyword evidence="3" id="KW-0479">Metal-binding</keyword>
<protein>
    <submittedName>
        <fullName evidence="4">Glycosyltransferase family 8 protein</fullName>
        <ecNumber evidence="4">2.-.-.-</ecNumber>
    </submittedName>
</protein>
<dbReference type="EC" id="2.-.-.-" evidence="4"/>
<dbReference type="InterPro" id="IPR050748">
    <property type="entry name" value="Glycosyltrans_8_dom-fam"/>
</dbReference>
<dbReference type="PANTHER" id="PTHR13778">
    <property type="entry name" value="GLYCOSYLTRANSFERASE 8 DOMAIN-CONTAINING PROTEIN"/>
    <property type="match status" value="1"/>
</dbReference>
<evidence type="ECO:0000313" key="4">
    <source>
        <dbReference type="EMBL" id="MEQ2563728.1"/>
    </source>
</evidence>
<dbReference type="CDD" id="cd04194">
    <property type="entry name" value="GT8_A4GalT_like"/>
    <property type="match status" value="1"/>
</dbReference>
<keyword evidence="5" id="KW-1185">Reference proteome</keyword>
<dbReference type="SUPFAM" id="SSF53448">
    <property type="entry name" value="Nucleotide-diphospho-sugar transferases"/>
    <property type="match status" value="1"/>
</dbReference>
<dbReference type="EMBL" id="JBBMFJ010000023">
    <property type="protein sequence ID" value="MEQ2563728.1"/>
    <property type="molecule type" value="Genomic_DNA"/>
</dbReference>
<dbReference type="Gene3D" id="3.90.550.10">
    <property type="entry name" value="Spore Coat Polysaccharide Biosynthesis Protein SpsA, Chain A"/>
    <property type="match status" value="1"/>
</dbReference>
<organism evidence="4 5">
    <name type="scientific">Ventrimonas faecis</name>
    <dbReference type="NCBI Taxonomy" id="3133170"/>
    <lineage>
        <taxon>Bacteria</taxon>
        <taxon>Bacillati</taxon>
        <taxon>Bacillota</taxon>
        <taxon>Clostridia</taxon>
        <taxon>Lachnospirales</taxon>
        <taxon>Lachnospiraceae</taxon>
        <taxon>Ventrimonas</taxon>
    </lineage>
</organism>
<dbReference type="InterPro" id="IPR002495">
    <property type="entry name" value="Glyco_trans_8"/>
</dbReference>
<comment type="caution">
    <text evidence="4">The sequence shown here is derived from an EMBL/GenBank/DDBJ whole genome shotgun (WGS) entry which is preliminary data.</text>
</comment>
<sequence>MDRECMNVVYASNDGYARHLGTSLYSLLDRNRDFAEIAVYVLTLGLSEENQGKLREIAEHFGRKLVFLNLDDLRERIGYEVDTGGFDISVMLRLFMGDMLPESVERVLYLDCDTVVLQSLKHLWKENLEGKIVGAVMEPTIYQAVKESIGLGEDDPYYNSGVLLTDLKQWREQEVQKKLLDFWKSKGGKLFASDQDVINGTLKGQIYTLMPRYNFFTNYRYFSYRELTHLGKTYKAVTPRELQIAKQHPSIIHYMGDERPWIAGNLNHYRRAYELYLAKTPWAGAPKQEGKRAYMLAYHMLDYATAVCPPVRRIVSRKLGMKLVESRKKA</sequence>
<gene>
    <name evidence="4" type="ORF">WMO41_11230</name>
</gene>
<reference evidence="4 5" key="1">
    <citation type="submission" date="2024-03" db="EMBL/GenBank/DDBJ databases">
        <title>Human intestinal bacterial collection.</title>
        <authorList>
            <person name="Pauvert C."/>
            <person name="Hitch T.C.A."/>
            <person name="Clavel T."/>
        </authorList>
    </citation>
    <scope>NUCLEOTIDE SEQUENCE [LARGE SCALE GENOMIC DNA]</scope>
    <source>
        <strain evidence="4 5">CLA-AP-H27</strain>
    </source>
</reference>
<keyword evidence="2 4" id="KW-0808">Transferase</keyword>
<dbReference type="PANTHER" id="PTHR13778:SF47">
    <property type="entry name" value="LIPOPOLYSACCHARIDE 1,3-GALACTOSYLTRANSFERASE"/>
    <property type="match status" value="1"/>
</dbReference>
<evidence type="ECO:0000313" key="5">
    <source>
        <dbReference type="Proteomes" id="UP001437460"/>
    </source>
</evidence>
<accession>A0ABV1HQ58</accession>
<dbReference type="GO" id="GO:0016740">
    <property type="term" value="F:transferase activity"/>
    <property type="evidence" value="ECO:0007669"/>
    <property type="project" value="UniProtKB-KW"/>
</dbReference>
<evidence type="ECO:0000256" key="2">
    <source>
        <dbReference type="ARBA" id="ARBA00022679"/>
    </source>
</evidence>
<evidence type="ECO:0000256" key="1">
    <source>
        <dbReference type="ARBA" id="ARBA00022676"/>
    </source>
</evidence>
<dbReference type="Pfam" id="PF01501">
    <property type="entry name" value="Glyco_transf_8"/>
    <property type="match status" value="1"/>
</dbReference>
<dbReference type="Proteomes" id="UP001437460">
    <property type="component" value="Unassembled WGS sequence"/>
</dbReference>
<evidence type="ECO:0000256" key="3">
    <source>
        <dbReference type="ARBA" id="ARBA00022723"/>
    </source>
</evidence>